<dbReference type="EMBL" id="JARKIE010000091">
    <property type="protein sequence ID" value="KAJ7687036.1"/>
    <property type="molecule type" value="Genomic_DNA"/>
</dbReference>
<name>A0AAD7DAL8_MYCRO</name>
<evidence type="ECO:0000256" key="1">
    <source>
        <dbReference type="SAM" id="MobiDB-lite"/>
    </source>
</evidence>
<organism evidence="2 3">
    <name type="scientific">Mycena rosella</name>
    <name type="common">Pink bonnet</name>
    <name type="synonym">Agaricus rosellus</name>
    <dbReference type="NCBI Taxonomy" id="1033263"/>
    <lineage>
        <taxon>Eukaryota</taxon>
        <taxon>Fungi</taxon>
        <taxon>Dikarya</taxon>
        <taxon>Basidiomycota</taxon>
        <taxon>Agaricomycotina</taxon>
        <taxon>Agaricomycetes</taxon>
        <taxon>Agaricomycetidae</taxon>
        <taxon>Agaricales</taxon>
        <taxon>Marasmiineae</taxon>
        <taxon>Mycenaceae</taxon>
        <taxon>Mycena</taxon>
    </lineage>
</organism>
<feature type="compositionally biased region" description="Polar residues" evidence="1">
    <location>
        <begin position="1"/>
        <end position="11"/>
    </location>
</feature>
<dbReference type="AlphaFoldDB" id="A0AAD7DAL8"/>
<reference evidence="2" key="1">
    <citation type="submission" date="2023-03" db="EMBL/GenBank/DDBJ databases">
        <title>Massive genome expansion in bonnet fungi (Mycena s.s.) driven by repeated elements and novel gene families across ecological guilds.</title>
        <authorList>
            <consortium name="Lawrence Berkeley National Laboratory"/>
            <person name="Harder C.B."/>
            <person name="Miyauchi S."/>
            <person name="Viragh M."/>
            <person name="Kuo A."/>
            <person name="Thoen E."/>
            <person name="Andreopoulos B."/>
            <person name="Lu D."/>
            <person name="Skrede I."/>
            <person name="Drula E."/>
            <person name="Henrissat B."/>
            <person name="Morin E."/>
            <person name="Kohler A."/>
            <person name="Barry K."/>
            <person name="LaButti K."/>
            <person name="Morin E."/>
            <person name="Salamov A."/>
            <person name="Lipzen A."/>
            <person name="Mereny Z."/>
            <person name="Hegedus B."/>
            <person name="Baldrian P."/>
            <person name="Stursova M."/>
            <person name="Weitz H."/>
            <person name="Taylor A."/>
            <person name="Grigoriev I.V."/>
            <person name="Nagy L.G."/>
            <person name="Martin F."/>
            <person name="Kauserud H."/>
        </authorList>
    </citation>
    <scope>NUCLEOTIDE SEQUENCE</scope>
    <source>
        <strain evidence="2">CBHHK067</strain>
    </source>
</reference>
<gene>
    <name evidence="2" type="ORF">B0H17DRAFT_1136542</name>
</gene>
<evidence type="ECO:0000313" key="2">
    <source>
        <dbReference type="EMBL" id="KAJ7687036.1"/>
    </source>
</evidence>
<sequence>MSQSDMNLNSDNIREPKDGEKQYSLAEIPAILPWNPEMESSIFGVPAVVTQRHFNMSTAFAKEMVEYEAKCESCGWVLKEIEKNRLADEALDENWENKDEVGTGIPKLKPGVTTWWERNSDRPMIPLRSGCRKQDADTRATAATKKVDMAFQDNINWINPEHNKLVDEVAKKHNVKVDVVLRRLMPKSSFKASRTVNVFNAKVHHLAKRLKRMGEKTSLDEMKRCAEEAALTTELLQNRTMKEKGARATNAAAAADVCFTI</sequence>
<accession>A0AAD7DAL8</accession>
<proteinExistence type="predicted"/>
<feature type="region of interest" description="Disordered" evidence="1">
    <location>
        <begin position="1"/>
        <end position="20"/>
    </location>
</feature>
<protein>
    <submittedName>
        <fullName evidence="2">Uncharacterized protein</fullName>
    </submittedName>
</protein>
<evidence type="ECO:0000313" key="3">
    <source>
        <dbReference type="Proteomes" id="UP001221757"/>
    </source>
</evidence>
<dbReference type="Proteomes" id="UP001221757">
    <property type="component" value="Unassembled WGS sequence"/>
</dbReference>
<keyword evidence="3" id="KW-1185">Reference proteome</keyword>
<comment type="caution">
    <text evidence="2">The sequence shown here is derived from an EMBL/GenBank/DDBJ whole genome shotgun (WGS) entry which is preliminary data.</text>
</comment>